<evidence type="ECO:0000256" key="1">
    <source>
        <dbReference type="SAM" id="Phobius"/>
    </source>
</evidence>
<keyword evidence="3" id="KW-1185">Reference proteome</keyword>
<dbReference type="EMBL" id="CAXDID020000028">
    <property type="protein sequence ID" value="CAL5991933.1"/>
    <property type="molecule type" value="Genomic_DNA"/>
</dbReference>
<dbReference type="Proteomes" id="UP001642409">
    <property type="component" value="Unassembled WGS sequence"/>
</dbReference>
<organism evidence="2 3">
    <name type="scientific">Hexamita inflata</name>
    <dbReference type="NCBI Taxonomy" id="28002"/>
    <lineage>
        <taxon>Eukaryota</taxon>
        <taxon>Metamonada</taxon>
        <taxon>Diplomonadida</taxon>
        <taxon>Hexamitidae</taxon>
        <taxon>Hexamitinae</taxon>
        <taxon>Hexamita</taxon>
    </lineage>
</organism>
<keyword evidence="1" id="KW-0812">Transmembrane</keyword>
<evidence type="ECO:0008006" key="4">
    <source>
        <dbReference type="Google" id="ProtNLM"/>
    </source>
</evidence>
<gene>
    <name evidence="2" type="ORF">HINF_LOCUS12333</name>
</gene>
<keyword evidence="1" id="KW-0472">Membrane</keyword>
<sequence length="902" mass="104611">MIFMLAQQIIELNSNNIQSITDSLSKQIDDTITQLQIKLDRKSMSDFFEPVYNATISTAATIIYNQQKWNKTINVINQSHQDLLNYLSVHQACHARRDIQARQMVVYNNRIVDLNNLDMILEDQECESNEFLEAIQNTTFNSLFPNLNNNSRIQNRYSSTILADLYSKNQYRYPSSGAGFDEIDCVTDQFSQQQQIIIGFGNQSNQVLKRYSKYRTQEINSTKQYQNGYLFENNCFDRSVRVFLNNQQFIYNKVPQLLTATEIKQFLQYTNLIEPTTNQIISALQAINDEYIDTINRNRLLYNISGQTIFRPTKVIILTSQICEERAKVHKLLEEQQKLFQQLLNINIHVEFKQQNSQQHQNNCLDVSYVNQYSKIFSNNDITTDKSTIKIFPAKQDEFGQIVFSICSKNDQFLVCTNIPQQGFLVQPQGAIAFQKWGQVLIVDKETLIIYVDSMNKFVGQQFGYQVGNEINDSIINNLQYKQQFTIKLGTGVISSFIIADQFIYVLYLRIPTYTSLNYNKLLFSKAKFNASNLCFNLSYYDQQCSDNKLIVYFPQIYIGSNILSPQESVYMKGVTMTPETSSKLGNFLQFEYDYKLLNQSTYYSIFHEGISGNSYLIFALAEESSYNALKNTYYYIRQSFTDLLYIGRVCVAGSMSIFPDNKLTPRTLNYVYTISLSTIAENNVTKAGIIFKEFDCEYYTEIGIISDKCLYIGIPFKNFLAVQDFFIVQKDKAFLLFMLENKDILKKLDENNLKFIMNSLSWNSLLYNCTSKDQQLINQILFDQGLGSCELQETNEGLISSFKIQDRYYGLNTKLEKASQSNFAIVPLTSSKSTIMVFRGDYDKKLWFQCSQTDSQTFIKHNGIHLVRQWTQNKIIDLNAQINFQTMYIYVLILILLTLII</sequence>
<keyword evidence="1" id="KW-1133">Transmembrane helix</keyword>
<proteinExistence type="predicted"/>
<accession>A0ABP1HFN9</accession>
<reference evidence="2 3" key="1">
    <citation type="submission" date="2024-07" db="EMBL/GenBank/DDBJ databases">
        <authorList>
            <person name="Akdeniz Z."/>
        </authorList>
    </citation>
    <scope>NUCLEOTIDE SEQUENCE [LARGE SCALE GENOMIC DNA]</scope>
</reference>
<evidence type="ECO:0000313" key="2">
    <source>
        <dbReference type="EMBL" id="CAL5991933.1"/>
    </source>
</evidence>
<name>A0ABP1HFN9_9EUKA</name>
<feature type="transmembrane region" description="Helical" evidence="1">
    <location>
        <begin position="883"/>
        <end position="901"/>
    </location>
</feature>
<comment type="caution">
    <text evidence="2">The sequence shown here is derived from an EMBL/GenBank/DDBJ whole genome shotgun (WGS) entry which is preliminary data.</text>
</comment>
<evidence type="ECO:0000313" key="3">
    <source>
        <dbReference type="Proteomes" id="UP001642409"/>
    </source>
</evidence>
<protein>
    <recommendedName>
        <fullName evidence="4">Transmembrane protein</fullName>
    </recommendedName>
</protein>